<protein>
    <submittedName>
        <fullName evidence="1">Uncharacterized protein</fullName>
    </submittedName>
</protein>
<dbReference type="Gene3D" id="3.90.175.10">
    <property type="entry name" value="Diphtheria Toxin, domain 1"/>
    <property type="match status" value="1"/>
</dbReference>
<dbReference type="EMBL" id="JAMRYU010000014">
    <property type="protein sequence ID" value="MDC4241299.1"/>
    <property type="molecule type" value="Genomic_DNA"/>
</dbReference>
<dbReference type="Proteomes" id="UP001141183">
    <property type="component" value="Unassembled WGS sequence"/>
</dbReference>
<gene>
    <name evidence="1" type="ORF">NE398_14165</name>
</gene>
<sequence length="170" mass="20239">MSNDVVNFIGYHGTKSYVRKKIERDGFIQSNSGWLGKGVYFFQEDCDMALNWAKKKHKTVMVCFIKRIIELNEEKFFDITWPLDPRTKYFFDEREKFVKEMEKRGYVVEVDNKKRFEGAIVDQICERKKYDVARACTYTYQQYDEIYSLNSIFANGVEICVKNEDCMKVS</sequence>
<accession>A0A9X4B0V4</accession>
<name>A0A9X4B0V4_9CLOT</name>
<organism evidence="1 2">
    <name type="scientific">Clostridium tertium</name>
    <dbReference type="NCBI Taxonomy" id="1559"/>
    <lineage>
        <taxon>Bacteria</taxon>
        <taxon>Bacillati</taxon>
        <taxon>Bacillota</taxon>
        <taxon>Clostridia</taxon>
        <taxon>Eubacteriales</taxon>
        <taxon>Clostridiaceae</taxon>
        <taxon>Clostridium</taxon>
    </lineage>
</organism>
<reference evidence="1" key="1">
    <citation type="submission" date="2022-05" db="EMBL/GenBank/DDBJ databases">
        <title>Draft genome sequence of Clostridium tertium strain CP3 isolated from Peru.</title>
        <authorList>
            <person name="Hurtado R."/>
            <person name="Lima L."/>
            <person name="Sousa T."/>
            <person name="Jaiswal A.K."/>
            <person name="Tiwari S."/>
            <person name="Maturrano L."/>
            <person name="Brenig B."/>
            <person name="Azevedo V."/>
        </authorList>
    </citation>
    <scope>NUCLEOTIDE SEQUENCE</scope>
    <source>
        <strain evidence="1">CP3</strain>
    </source>
</reference>
<dbReference type="AlphaFoldDB" id="A0A9X4B0V4"/>
<proteinExistence type="predicted"/>
<evidence type="ECO:0000313" key="1">
    <source>
        <dbReference type="EMBL" id="MDC4241299.1"/>
    </source>
</evidence>
<dbReference type="RefSeq" id="WP_272470523.1">
    <property type="nucleotide sequence ID" value="NZ_JAMRYU010000014.1"/>
</dbReference>
<evidence type="ECO:0000313" key="2">
    <source>
        <dbReference type="Proteomes" id="UP001141183"/>
    </source>
</evidence>
<dbReference type="SUPFAM" id="SSF56399">
    <property type="entry name" value="ADP-ribosylation"/>
    <property type="match status" value="1"/>
</dbReference>
<comment type="caution">
    <text evidence="1">The sequence shown here is derived from an EMBL/GenBank/DDBJ whole genome shotgun (WGS) entry which is preliminary data.</text>
</comment>
<keyword evidence="2" id="KW-1185">Reference proteome</keyword>